<evidence type="ECO:0000256" key="5">
    <source>
        <dbReference type="SAM" id="MobiDB-lite"/>
    </source>
</evidence>
<dbReference type="InterPro" id="IPR013083">
    <property type="entry name" value="Znf_RING/FYVE/PHD"/>
</dbReference>
<dbReference type="InterPro" id="IPR051765">
    <property type="entry name" value="PH_domain-containing_F"/>
</dbReference>
<dbReference type="GO" id="GO:0035091">
    <property type="term" value="F:phosphatidylinositol binding"/>
    <property type="evidence" value="ECO:0007669"/>
    <property type="project" value="TreeGrafter"/>
</dbReference>
<dbReference type="Gene3D" id="2.30.29.30">
    <property type="entry name" value="Pleckstrin-homology domain (PH domain)/Phosphotyrosine-binding domain (PTB)"/>
    <property type="match status" value="1"/>
</dbReference>
<feature type="compositionally biased region" description="Acidic residues" evidence="5">
    <location>
        <begin position="294"/>
        <end position="304"/>
    </location>
</feature>
<dbReference type="CDD" id="cd01218">
    <property type="entry name" value="PH_Phafin2-like"/>
    <property type="match status" value="1"/>
</dbReference>
<dbReference type="SUPFAM" id="SSF50729">
    <property type="entry name" value="PH domain-like"/>
    <property type="match status" value="1"/>
</dbReference>
<dbReference type="SUPFAM" id="SSF57903">
    <property type="entry name" value="FYVE/PHD zinc finger"/>
    <property type="match status" value="1"/>
</dbReference>
<dbReference type="PROSITE" id="PS50003">
    <property type="entry name" value="PH_DOMAIN"/>
    <property type="match status" value="1"/>
</dbReference>
<reference evidence="9" key="1">
    <citation type="submission" date="2011-02" db="EMBL/GenBank/DDBJ databases">
        <title>The Genome Sequence of Capsaspora owczarzaki ATCC 30864.</title>
        <authorList>
            <person name="Russ C."/>
            <person name="Cuomo C."/>
            <person name="Burger G."/>
            <person name="Gray M.W."/>
            <person name="Holland P.W.H."/>
            <person name="King N."/>
            <person name="Lang F.B.F."/>
            <person name="Roger A.J."/>
            <person name="Ruiz-Trillo I."/>
            <person name="Young S.K."/>
            <person name="Zeng Q."/>
            <person name="Gargeya S."/>
            <person name="Alvarado L."/>
            <person name="Berlin A."/>
            <person name="Chapman S.B."/>
            <person name="Chen Z."/>
            <person name="Freedman E."/>
            <person name="Gellesch M."/>
            <person name="Goldberg J."/>
            <person name="Griggs A."/>
            <person name="Gujja S."/>
            <person name="Heilman E."/>
            <person name="Heiman D."/>
            <person name="Howarth C."/>
            <person name="Mehta T."/>
            <person name="Neiman D."/>
            <person name="Pearson M."/>
            <person name="Roberts A."/>
            <person name="Saif S."/>
            <person name="Shea T."/>
            <person name="Shenoy N."/>
            <person name="Sisk P."/>
            <person name="Stolte C."/>
            <person name="Sykes S."/>
            <person name="White J."/>
            <person name="Yandava C."/>
            <person name="Haas B."/>
            <person name="Nusbaum C."/>
            <person name="Birren B."/>
        </authorList>
    </citation>
    <scope>NUCLEOTIDE SEQUENCE</scope>
    <source>
        <strain evidence="9">ATCC 30864</strain>
    </source>
</reference>
<sequence length="334" mass="36646">MSAVERLANSQANIDRIQAVEACFGSSGKMLQKAGRVLIGEGILTKMCRKKLKPRQFYLFNDCIVYGSIIIPRKKLTRQRLIPLAHMFLRPIADTESAAMKHGWYILSKGKSFQVFTATEQEKREWMAHICKCVSDQTGREQVMVTEDPKDTAAVWIPDDKATTCMCCRKVKFNPVIRKHHCRRCGMVVCSGCSRNRALLADIDEKPVRICDLCHRVTSAAASQEGAATNASSTGATPAAAVAAAVDASEDKSTEVAQELAAQTLESPPSPVSRSPAEPVTPDEPMTPDALSSSDEDEDEDDILGDLSKVSREMMIPGNRTSVFFFADNKRESA</sequence>
<dbReference type="EMBL" id="KE346364">
    <property type="protein sequence ID" value="KJE92524.1"/>
    <property type="molecule type" value="Genomic_DNA"/>
</dbReference>
<keyword evidence="9" id="KW-1185">Reference proteome</keyword>
<keyword evidence="2 4" id="KW-0863">Zinc-finger</keyword>
<accession>A0A0D2X2G6</accession>
<dbReference type="GO" id="GO:0005769">
    <property type="term" value="C:early endosome"/>
    <property type="evidence" value="ECO:0007669"/>
    <property type="project" value="TreeGrafter"/>
</dbReference>
<dbReference type="GO" id="GO:0007032">
    <property type="term" value="P:endosome organization"/>
    <property type="evidence" value="ECO:0007669"/>
    <property type="project" value="TreeGrafter"/>
</dbReference>
<keyword evidence="3" id="KW-0862">Zinc</keyword>
<dbReference type="OMA" id="PVRVCEH"/>
<evidence type="ECO:0000259" key="6">
    <source>
        <dbReference type="PROSITE" id="PS50003"/>
    </source>
</evidence>
<dbReference type="InParanoid" id="A0A0D2X2G6"/>
<dbReference type="PANTHER" id="PTHR46280">
    <property type="entry name" value="PLECKSTRIN HOMOLOGY DOMAIN-CONTAINING FAMILY F MEMBER 2-RELATED"/>
    <property type="match status" value="1"/>
</dbReference>
<dbReference type="SMART" id="SM00233">
    <property type="entry name" value="PH"/>
    <property type="match status" value="1"/>
</dbReference>
<evidence type="ECO:0000313" key="9">
    <source>
        <dbReference type="Proteomes" id="UP000008743"/>
    </source>
</evidence>
<dbReference type="PROSITE" id="PS50178">
    <property type="entry name" value="ZF_FYVE"/>
    <property type="match status" value="1"/>
</dbReference>
<dbReference type="PhylomeDB" id="A0A0D2X2G6"/>
<evidence type="ECO:0000256" key="3">
    <source>
        <dbReference type="ARBA" id="ARBA00022833"/>
    </source>
</evidence>
<dbReference type="PANTHER" id="PTHR46280:SF3">
    <property type="entry name" value="PLECKSTRIN HOMOLOGY DOMAIN-CONTAINING FAMILY F MEMBER 1 HOMOLOG"/>
    <property type="match status" value="1"/>
</dbReference>
<gene>
    <name evidence="8" type="ORF">CAOG_003475</name>
</gene>
<dbReference type="InterPro" id="IPR011993">
    <property type="entry name" value="PH-like_dom_sf"/>
</dbReference>
<dbReference type="InterPro" id="IPR017455">
    <property type="entry name" value="Znf_FYVE-rel"/>
</dbReference>
<evidence type="ECO:0000256" key="4">
    <source>
        <dbReference type="PROSITE-ProRule" id="PRU00091"/>
    </source>
</evidence>
<dbReference type="GO" id="GO:0008270">
    <property type="term" value="F:zinc ion binding"/>
    <property type="evidence" value="ECO:0007669"/>
    <property type="project" value="UniProtKB-KW"/>
</dbReference>
<dbReference type="InterPro" id="IPR000306">
    <property type="entry name" value="Znf_FYVE"/>
</dbReference>
<dbReference type="RefSeq" id="XP_004348380.1">
    <property type="nucleotide sequence ID" value="XM_004348330.2"/>
</dbReference>
<dbReference type="InterPro" id="IPR037871">
    <property type="entry name" value="PH_Phafin"/>
</dbReference>
<dbReference type="OrthoDB" id="70570at2759"/>
<evidence type="ECO:0000256" key="1">
    <source>
        <dbReference type="ARBA" id="ARBA00022723"/>
    </source>
</evidence>
<evidence type="ECO:0000313" key="8">
    <source>
        <dbReference type="EMBL" id="KJE92524.1"/>
    </source>
</evidence>
<dbReference type="InterPro" id="IPR001849">
    <property type="entry name" value="PH_domain"/>
</dbReference>
<dbReference type="GO" id="GO:0008333">
    <property type="term" value="P:endosome to lysosome transport"/>
    <property type="evidence" value="ECO:0007669"/>
    <property type="project" value="TreeGrafter"/>
</dbReference>
<feature type="region of interest" description="Disordered" evidence="5">
    <location>
        <begin position="262"/>
        <end position="313"/>
    </location>
</feature>
<dbReference type="STRING" id="595528.A0A0D2X2G6"/>
<organism evidence="8 9">
    <name type="scientific">Capsaspora owczarzaki (strain ATCC 30864)</name>
    <dbReference type="NCBI Taxonomy" id="595528"/>
    <lineage>
        <taxon>Eukaryota</taxon>
        <taxon>Filasterea</taxon>
        <taxon>Capsaspora</taxon>
    </lineage>
</organism>
<evidence type="ECO:0000256" key="2">
    <source>
        <dbReference type="ARBA" id="ARBA00022771"/>
    </source>
</evidence>
<dbReference type="InterPro" id="IPR011011">
    <property type="entry name" value="Znf_FYVE_PHD"/>
</dbReference>
<proteinExistence type="predicted"/>
<dbReference type="Gene3D" id="3.30.40.10">
    <property type="entry name" value="Zinc/RING finger domain, C3HC4 (zinc finger)"/>
    <property type="match status" value="1"/>
</dbReference>
<name>A0A0D2X2G6_CAPO3</name>
<evidence type="ECO:0000259" key="7">
    <source>
        <dbReference type="PROSITE" id="PS50178"/>
    </source>
</evidence>
<dbReference type="AlphaFoldDB" id="A0A0D2X2G6"/>
<dbReference type="Pfam" id="PF01363">
    <property type="entry name" value="FYVE"/>
    <property type="match status" value="1"/>
</dbReference>
<dbReference type="CDD" id="cd15717">
    <property type="entry name" value="FYVE_PKHF"/>
    <property type="match status" value="1"/>
</dbReference>
<dbReference type="Pfam" id="PF00169">
    <property type="entry name" value="PH"/>
    <property type="match status" value="1"/>
</dbReference>
<keyword evidence="1" id="KW-0479">Metal-binding</keyword>
<dbReference type="SMART" id="SM00064">
    <property type="entry name" value="FYVE"/>
    <property type="match status" value="1"/>
</dbReference>
<feature type="domain" description="PH" evidence="6">
    <location>
        <begin position="37"/>
        <end position="135"/>
    </location>
</feature>
<dbReference type="eggNOG" id="KOG1729">
    <property type="taxonomic scope" value="Eukaryota"/>
</dbReference>
<feature type="domain" description="FYVE-type" evidence="7">
    <location>
        <begin position="159"/>
        <end position="219"/>
    </location>
</feature>
<protein>
    <submittedName>
        <fullName evidence="8">Uncharacterized protein</fullName>
    </submittedName>
</protein>
<dbReference type="Proteomes" id="UP000008743">
    <property type="component" value="Unassembled WGS sequence"/>
</dbReference>